<dbReference type="SUPFAM" id="SSF53335">
    <property type="entry name" value="S-adenosyl-L-methionine-dependent methyltransferases"/>
    <property type="match status" value="1"/>
</dbReference>
<keyword evidence="9" id="KW-1185">Reference proteome</keyword>
<feature type="region of interest" description="Disordered" evidence="7">
    <location>
        <begin position="376"/>
        <end position="426"/>
    </location>
</feature>
<dbReference type="GO" id="GO:0008168">
    <property type="term" value="F:methyltransferase activity"/>
    <property type="evidence" value="ECO:0007669"/>
    <property type="project" value="UniProtKB-UniRule"/>
</dbReference>
<dbReference type="Pfam" id="PF05971">
    <property type="entry name" value="Methyltransf_10"/>
    <property type="match status" value="1"/>
</dbReference>
<feature type="binding site" evidence="6">
    <location>
        <position position="183"/>
    </location>
    <ligand>
        <name>S-adenosyl-L-methionine</name>
        <dbReference type="ChEBI" id="CHEBI:59789"/>
    </ligand>
</feature>
<dbReference type="PANTHER" id="PTHR13393:SF0">
    <property type="entry name" value="RNA N6-ADENOSINE-METHYLTRANSFERASE METTL16"/>
    <property type="match status" value="1"/>
</dbReference>
<evidence type="ECO:0000256" key="7">
    <source>
        <dbReference type="SAM" id="MobiDB-lite"/>
    </source>
</evidence>
<dbReference type="GO" id="GO:0005634">
    <property type="term" value="C:nucleus"/>
    <property type="evidence" value="ECO:0007669"/>
    <property type="project" value="TreeGrafter"/>
</dbReference>
<evidence type="ECO:0000256" key="2">
    <source>
        <dbReference type="ARBA" id="ARBA00022603"/>
    </source>
</evidence>
<dbReference type="OrthoDB" id="514248at2759"/>
<name>A0A0D2ESB8_9EURO</name>
<dbReference type="PANTHER" id="PTHR13393">
    <property type="entry name" value="SAM-DEPENDENT METHYLTRANSFERASE"/>
    <property type="match status" value="1"/>
</dbReference>
<keyword evidence="2 5" id="KW-0489">Methyltransferase</keyword>
<dbReference type="GO" id="GO:0070475">
    <property type="term" value="P:rRNA base methylation"/>
    <property type="evidence" value="ECO:0007669"/>
    <property type="project" value="TreeGrafter"/>
</dbReference>
<evidence type="ECO:0000313" key="9">
    <source>
        <dbReference type="Proteomes" id="UP000054342"/>
    </source>
</evidence>
<dbReference type="InterPro" id="IPR029063">
    <property type="entry name" value="SAM-dependent_MTases_sf"/>
</dbReference>
<evidence type="ECO:0000256" key="3">
    <source>
        <dbReference type="ARBA" id="ARBA00022679"/>
    </source>
</evidence>
<comment type="similarity">
    <text evidence="1 5">Belongs to the methyltransferase superfamily. METTL16/RlmF family.</text>
</comment>
<dbReference type="EMBL" id="KN847318">
    <property type="protein sequence ID" value="KIW58608.1"/>
    <property type="molecule type" value="Genomic_DNA"/>
</dbReference>
<reference evidence="8 9" key="1">
    <citation type="submission" date="2015-01" db="EMBL/GenBank/DDBJ databases">
        <title>The Genome Sequence of Exophiala xenobiotica CBS118157.</title>
        <authorList>
            <consortium name="The Broad Institute Genomics Platform"/>
            <person name="Cuomo C."/>
            <person name="de Hoog S."/>
            <person name="Gorbushina A."/>
            <person name="Stielow B."/>
            <person name="Teixiera M."/>
            <person name="Abouelleil A."/>
            <person name="Chapman S.B."/>
            <person name="Priest M."/>
            <person name="Young S.K."/>
            <person name="Wortman J."/>
            <person name="Nusbaum C."/>
            <person name="Birren B."/>
        </authorList>
    </citation>
    <scope>NUCLEOTIDE SEQUENCE [LARGE SCALE GENOMIC DNA]</scope>
    <source>
        <strain evidence="8 9">CBS 118157</strain>
    </source>
</reference>
<dbReference type="InterPro" id="IPR010286">
    <property type="entry name" value="METTL16/RlmF"/>
</dbReference>
<keyword evidence="4 6" id="KW-0949">S-adenosyl-L-methionine</keyword>
<dbReference type="EC" id="2.1.1.-" evidence="5"/>
<dbReference type="RefSeq" id="XP_013319192.1">
    <property type="nucleotide sequence ID" value="XM_013463738.1"/>
</dbReference>
<evidence type="ECO:0000256" key="1">
    <source>
        <dbReference type="ARBA" id="ARBA00005878"/>
    </source>
</evidence>
<dbReference type="InterPro" id="IPR017182">
    <property type="entry name" value="METTL16/PsiM"/>
</dbReference>
<proteinExistence type="inferred from homology"/>
<evidence type="ECO:0000256" key="5">
    <source>
        <dbReference type="PIRNR" id="PIRNR037350"/>
    </source>
</evidence>
<dbReference type="STRING" id="348802.A0A0D2ESB8"/>
<evidence type="ECO:0000256" key="6">
    <source>
        <dbReference type="PIRSR" id="PIRSR037350-1"/>
    </source>
</evidence>
<organism evidence="8 9">
    <name type="scientific">Exophiala xenobiotica</name>
    <dbReference type="NCBI Taxonomy" id="348802"/>
    <lineage>
        <taxon>Eukaryota</taxon>
        <taxon>Fungi</taxon>
        <taxon>Dikarya</taxon>
        <taxon>Ascomycota</taxon>
        <taxon>Pezizomycotina</taxon>
        <taxon>Eurotiomycetes</taxon>
        <taxon>Chaetothyriomycetidae</taxon>
        <taxon>Chaetothyriales</taxon>
        <taxon>Herpotrichiellaceae</taxon>
        <taxon>Exophiala</taxon>
    </lineage>
</organism>
<gene>
    <name evidence="8" type="ORF">PV05_03109</name>
</gene>
<dbReference type="PIRSF" id="PIRSF037350">
    <property type="entry name" value="Mtase_ZK1128_prd"/>
    <property type="match status" value="1"/>
</dbReference>
<evidence type="ECO:0000313" key="8">
    <source>
        <dbReference type="EMBL" id="KIW58608.1"/>
    </source>
</evidence>
<feature type="compositionally biased region" description="Basic residues" evidence="7">
    <location>
        <begin position="376"/>
        <end position="388"/>
    </location>
</feature>
<feature type="compositionally biased region" description="Basic and acidic residues" evidence="7">
    <location>
        <begin position="389"/>
        <end position="405"/>
    </location>
</feature>
<feature type="binding site" evidence="6">
    <location>
        <position position="107"/>
    </location>
    <ligand>
        <name>S-adenosyl-L-methionine</name>
        <dbReference type="ChEBI" id="CHEBI:59789"/>
    </ligand>
</feature>
<sequence length="478" mass="54043">MMPAPEDIYKNDVDFTTLALQYPDFAKRLKSNRQLDFSDPESVRQLTKALLHRDFDLSIDLPDDRLCPPVPNRFNYILFIQRLLDTTAPDFHDGYDPDRQVIGLDIGTGSSAIYPLLSCRQRPKWLFLATEIDDTNRNYASKNIAANHLQSRIKLIDTDMSGQQLIPSTELERFDRLDILMTNPPFYESEASMLASARSKSRPANSSCTGAPIEMIVPGGEVSFVSRLILESALPKNRSRIQWFSAMLGKLSSVGSIVDKLREKGCTNFAVTEFIQGQKTRRWCVAWSWLGLRPSMAVSRGVVGSSGVEKKYLPAPTEMEYDMPMTSMDGLSVAEKRVNEEIGKLLGAGAGVLWKYVHARRAGMLMSKEGDVWSRKARRKKLHHHDHQHHQAEDVDQEMKDHSVEQEDAEDAEGEGSNDEDELDKEPALVVRIELSTPSSEYGSSSNQAKTRIRIRHLQGHDRVLFESFCGWLKRKVS</sequence>
<dbReference type="Gene3D" id="3.40.50.150">
    <property type="entry name" value="Vaccinia Virus protein VP39"/>
    <property type="match status" value="1"/>
</dbReference>
<dbReference type="AlphaFoldDB" id="A0A0D2ESB8"/>
<feature type="compositionally biased region" description="Acidic residues" evidence="7">
    <location>
        <begin position="406"/>
        <end position="424"/>
    </location>
</feature>
<keyword evidence="3 5" id="KW-0808">Transferase</keyword>
<evidence type="ECO:0000256" key="4">
    <source>
        <dbReference type="ARBA" id="ARBA00022691"/>
    </source>
</evidence>
<accession>A0A0D2ESB8</accession>
<feature type="binding site" evidence="6">
    <location>
        <position position="131"/>
    </location>
    <ligand>
        <name>S-adenosyl-L-methionine</name>
        <dbReference type="ChEBI" id="CHEBI:59789"/>
    </ligand>
</feature>
<dbReference type="HOGENOM" id="CLU_027534_0_1_1"/>
<feature type="binding site" evidence="6">
    <location>
        <position position="73"/>
    </location>
    <ligand>
        <name>S-adenosyl-L-methionine</name>
        <dbReference type="ChEBI" id="CHEBI:59789"/>
    </ligand>
</feature>
<dbReference type="GeneID" id="25325017"/>
<dbReference type="Proteomes" id="UP000054342">
    <property type="component" value="Unassembled WGS sequence"/>
</dbReference>
<protein>
    <recommendedName>
        <fullName evidence="5">U6 small nuclear RNA (adenine-(43)-N(6))-methyltransferase</fullName>
        <ecNumber evidence="5">2.1.1.-</ecNumber>
    </recommendedName>
</protein>